<dbReference type="Proteomes" id="UP000254502">
    <property type="component" value="Unassembled WGS sequence"/>
</dbReference>
<name>A0A380E4Q5_STAAU</name>
<accession>A0A380E4Q5</accession>
<proteinExistence type="predicted"/>
<gene>
    <name evidence="1" type="ORF">NCTC5664_04058</name>
</gene>
<evidence type="ECO:0000313" key="2">
    <source>
        <dbReference type="Proteomes" id="UP000254502"/>
    </source>
</evidence>
<sequence>MVIMQHEKMNDERNLTMKPTKVILRDASYVHSKTSITFILKDVVIEEDNKIYYFDTSATFEDQEVKFEFALFDSDMDNLKHMEYDNPVTEIYFIEPNLHFTIIDFNQELLCIYIDFDSGLRHSNMATESGISLRINVTKSDFNKFINELASLH</sequence>
<dbReference type="AlphaFoldDB" id="A0A380E4Q5"/>
<protein>
    <submittedName>
        <fullName evidence="1">Uncharacterized protein</fullName>
    </submittedName>
</protein>
<organism evidence="1 2">
    <name type="scientific">Staphylococcus aureus</name>
    <dbReference type="NCBI Taxonomy" id="1280"/>
    <lineage>
        <taxon>Bacteria</taxon>
        <taxon>Bacillati</taxon>
        <taxon>Bacillota</taxon>
        <taxon>Bacilli</taxon>
        <taxon>Bacillales</taxon>
        <taxon>Staphylococcaceae</taxon>
        <taxon>Staphylococcus</taxon>
    </lineage>
</organism>
<reference evidence="1 2" key="1">
    <citation type="submission" date="2018-06" db="EMBL/GenBank/DDBJ databases">
        <authorList>
            <consortium name="Pathogen Informatics"/>
            <person name="Doyle S."/>
        </authorList>
    </citation>
    <scope>NUCLEOTIDE SEQUENCE [LARGE SCALE GENOMIC DNA]</scope>
    <source>
        <strain evidence="1 2">NCTC5664</strain>
    </source>
</reference>
<evidence type="ECO:0000313" key="1">
    <source>
        <dbReference type="EMBL" id="SUK96681.1"/>
    </source>
</evidence>
<dbReference type="EMBL" id="UHAQ01000004">
    <property type="protein sequence ID" value="SUK96681.1"/>
    <property type="molecule type" value="Genomic_DNA"/>
</dbReference>